<sequence length="293" mass="31713">MIGIGPFPMKTAAVITAAVLARIVARYALRASDVTSRRAGAGVLLDALAVGLFTARAVYVVRWWPDYAVSPASMIALGDGGFDVWAGVGAAFAWALWRTRRHRTQRRPMVAGMAAGLAIWGVMHVGLTFMLREAPPLPALTLMDVAGRPVSLDTHRGKPIVMNLWASWCPPCRREMPVLAQAQADYPDVRFLMINQGETANTVEAFVTSQGLTFDHLLLDPESQAMRAVETRALPTTLYFDAHGRLVDAHLGELTAARLRDALDDLRRQTSRSTPPAAVSTSQASPASSPSKE</sequence>
<feature type="compositionally biased region" description="Low complexity" evidence="5">
    <location>
        <begin position="273"/>
        <end position="293"/>
    </location>
</feature>
<dbReference type="PANTHER" id="PTHR42852">
    <property type="entry name" value="THIOL:DISULFIDE INTERCHANGE PROTEIN DSBE"/>
    <property type="match status" value="1"/>
</dbReference>
<feature type="transmembrane region" description="Helical" evidence="6">
    <location>
        <begin position="109"/>
        <end position="131"/>
    </location>
</feature>
<dbReference type="Pfam" id="PF00578">
    <property type="entry name" value="AhpC-TSA"/>
    <property type="match status" value="1"/>
</dbReference>
<comment type="caution">
    <text evidence="8">The sequence shown here is derived from an EMBL/GenBank/DDBJ whole genome shotgun (WGS) entry which is preliminary data.</text>
</comment>
<dbReference type="InterPro" id="IPR036249">
    <property type="entry name" value="Thioredoxin-like_sf"/>
</dbReference>
<evidence type="ECO:0000256" key="6">
    <source>
        <dbReference type="SAM" id="Phobius"/>
    </source>
</evidence>
<name>A0ABY6W5J5_9BURK</name>
<accession>A0ABY6W5J5</accession>
<dbReference type="EMBL" id="CABPRV010000009">
    <property type="protein sequence ID" value="VVE29303.1"/>
    <property type="molecule type" value="Genomic_DNA"/>
</dbReference>
<feature type="domain" description="Thioredoxin" evidence="7">
    <location>
        <begin position="131"/>
        <end position="268"/>
    </location>
</feature>
<keyword evidence="6" id="KW-1133">Transmembrane helix</keyword>
<feature type="transmembrane region" description="Helical" evidence="6">
    <location>
        <begin position="12"/>
        <end position="29"/>
    </location>
</feature>
<dbReference type="InterPro" id="IPR013766">
    <property type="entry name" value="Thioredoxin_domain"/>
</dbReference>
<keyword evidence="6" id="KW-0472">Membrane</keyword>
<proteinExistence type="predicted"/>
<feature type="transmembrane region" description="Helical" evidence="6">
    <location>
        <begin position="73"/>
        <end position="97"/>
    </location>
</feature>
<evidence type="ECO:0000256" key="5">
    <source>
        <dbReference type="SAM" id="MobiDB-lite"/>
    </source>
</evidence>
<evidence type="ECO:0000256" key="2">
    <source>
        <dbReference type="ARBA" id="ARBA00022748"/>
    </source>
</evidence>
<keyword evidence="9" id="KW-1185">Reference proteome</keyword>
<dbReference type="Gene3D" id="3.40.30.10">
    <property type="entry name" value="Glutaredoxin"/>
    <property type="match status" value="1"/>
</dbReference>
<keyword evidence="6" id="KW-0812">Transmembrane</keyword>
<dbReference type="SUPFAM" id="SSF52833">
    <property type="entry name" value="Thioredoxin-like"/>
    <property type="match status" value="1"/>
</dbReference>
<feature type="transmembrane region" description="Helical" evidence="6">
    <location>
        <begin position="41"/>
        <end position="61"/>
    </location>
</feature>
<protein>
    <submittedName>
        <fullName evidence="8">Redoxin</fullName>
    </submittedName>
</protein>
<organism evidence="8 9">
    <name type="scientific">Pandoraea capi</name>
    <dbReference type="NCBI Taxonomy" id="2508286"/>
    <lineage>
        <taxon>Bacteria</taxon>
        <taxon>Pseudomonadati</taxon>
        <taxon>Pseudomonadota</taxon>
        <taxon>Betaproteobacteria</taxon>
        <taxon>Burkholderiales</taxon>
        <taxon>Burkholderiaceae</taxon>
        <taxon>Pandoraea</taxon>
    </lineage>
</organism>
<dbReference type="RefSeq" id="WP_150722359.1">
    <property type="nucleotide sequence ID" value="NZ_CABPRV010000009.1"/>
</dbReference>
<dbReference type="PROSITE" id="PS00194">
    <property type="entry name" value="THIOREDOXIN_1"/>
    <property type="match status" value="1"/>
</dbReference>
<dbReference type="PROSITE" id="PS51352">
    <property type="entry name" value="THIOREDOXIN_2"/>
    <property type="match status" value="1"/>
</dbReference>
<evidence type="ECO:0000259" key="7">
    <source>
        <dbReference type="PROSITE" id="PS51352"/>
    </source>
</evidence>
<evidence type="ECO:0000313" key="9">
    <source>
        <dbReference type="Proteomes" id="UP000366065"/>
    </source>
</evidence>
<keyword evidence="4" id="KW-0676">Redox-active center</keyword>
<dbReference type="Proteomes" id="UP000366065">
    <property type="component" value="Unassembled WGS sequence"/>
</dbReference>
<keyword evidence="2" id="KW-0201">Cytochrome c-type biogenesis</keyword>
<dbReference type="PANTHER" id="PTHR42852:SF6">
    <property type="entry name" value="THIOL:DISULFIDE INTERCHANGE PROTEIN DSBE"/>
    <property type="match status" value="1"/>
</dbReference>
<reference evidence="8 9" key="1">
    <citation type="submission" date="2019-08" db="EMBL/GenBank/DDBJ databases">
        <authorList>
            <person name="Peeters C."/>
        </authorList>
    </citation>
    <scope>NUCLEOTIDE SEQUENCE [LARGE SCALE GENOMIC DNA]</scope>
    <source>
        <strain evidence="8 9">LMG 20602</strain>
    </source>
</reference>
<evidence type="ECO:0000256" key="1">
    <source>
        <dbReference type="ARBA" id="ARBA00004196"/>
    </source>
</evidence>
<evidence type="ECO:0000313" key="8">
    <source>
        <dbReference type="EMBL" id="VVE29303.1"/>
    </source>
</evidence>
<dbReference type="CDD" id="cd02966">
    <property type="entry name" value="TlpA_like_family"/>
    <property type="match status" value="1"/>
</dbReference>
<dbReference type="InterPro" id="IPR017937">
    <property type="entry name" value="Thioredoxin_CS"/>
</dbReference>
<dbReference type="InterPro" id="IPR000866">
    <property type="entry name" value="AhpC/TSA"/>
</dbReference>
<evidence type="ECO:0000256" key="3">
    <source>
        <dbReference type="ARBA" id="ARBA00023157"/>
    </source>
</evidence>
<feature type="region of interest" description="Disordered" evidence="5">
    <location>
        <begin position="267"/>
        <end position="293"/>
    </location>
</feature>
<keyword evidence="3" id="KW-1015">Disulfide bond</keyword>
<evidence type="ECO:0000256" key="4">
    <source>
        <dbReference type="ARBA" id="ARBA00023284"/>
    </source>
</evidence>
<dbReference type="InterPro" id="IPR050553">
    <property type="entry name" value="Thioredoxin_ResA/DsbE_sf"/>
</dbReference>
<comment type="subcellular location">
    <subcellularLocation>
        <location evidence="1">Cell envelope</location>
    </subcellularLocation>
</comment>
<gene>
    <name evidence="8" type="ORF">PCA20602_03561</name>
</gene>